<evidence type="ECO:0000256" key="1">
    <source>
        <dbReference type="SAM" id="Phobius"/>
    </source>
</evidence>
<reference evidence="3" key="1">
    <citation type="journal article" date="2011" name="Nat. Commun.">
        <title>Effector diversification within compartments of the Leptosphaeria maculans genome affected by Repeat-Induced Point mutations.</title>
        <authorList>
            <person name="Rouxel T."/>
            <person name="Grandaubert J."/>
            <person name="Hane J.K."/>
            <person name="Hoede C."/>
            <person name="van de Wouw A.P."/>
            <person name="Couloux A."/>
            <person name="Dominguez V."/>
            <person name="Anthouard V."/>
            <person name="Bally P."/>
            <person name="Bourras S."/>
            <person name="Cozijnsen A.J."/>
            <person name="Ciuffetti L.M."/>
            <person name="Degrave A."/>
            <person name="Dilmaghani A."/>
            <person name="Duret L."/>
            <person name="Fudal I."/>
            <person name="Goodwin S.B."/>
            <person name="Gout L."/>
            <person name="Glaser N."/>
            <person name="Linglin J."/>
            <person name="Kema G.H.J."/>
            <person name="Lapalu N."/>
            <person name="Lawrence C.B."/>
            <person name="May K."/>
            <person name="Meyer M."/>
            <person name="Ollivier B."/>
            <person name="Poulain J."/>
            <person name="Schoch C.L."/>
            <person name="Simon A."/>
            <person name="Spatafora J.W."/>
            <person name="Stachowiak A."/>
            <person name="Turgeon B.G."/>
            <person name="Tyler B.M."/>
            <person name="Vincent D."/>
            <person name="Weissenbach J."/>
            <person name="Amselem J."/>
            <person name="Quesneville H."/>
            <person name="Oliver R.P."/>
            <person name="Wincker P."/>
            <person name="Balesdent M.-H."/>
            <person name="Howlett B.J."/>
        </authorList>
    </citation>
    <scope>NUCLEOTIDE SEQUENCE [LARGE SCALE GENOMIC DNA]</scope>
    <source>
        <strain evidence="3">JN3 / isolate v23.1.3 / race Av1-4-5-6-7-8</strain>
    </source>
</reference>
<dbReference type="EMBL" id="FP929127">
    <property type="protein sequence ID" value="CBX95216.1"/>
    <property type="molecule type" value="Genomic_DNA"/>
</dbReference>
<dbReference type="InParanoid" id="E4ZX06"/>
<proteinExistence type="predicted"/>
<keyword evidence="3" id="KW-1185">Reference proteome</keyword>
<evidence type="ECO:0000313" key="2">
    <source>
        <dbReference type="EMBL" id="CBX95216.1"/>
    </source>
</evidence>
<gene>
    <name evidence="2" type="ORF">LEMA_uP023680.1</name>
</gene>
<organism evidence="3">
    <name type="scientific">Leptosphaeria maculans (strain JN3 / isolate v23.1.3 / race Av1-4-5-6-7-8)</name>
    <name type="common">Blackleg fungus</name>
    <name type="synonym">Phoma lingam</name>
    <dbReference type="NCBI Taxonomy" id="985895"/>
    <lineage>
        <taxon>Eukaryota</taxon>
        <taxon>Fungi</taxon>
        <taxon>Dikarya</taxon>
        <taxon>Ascomycota</taxon>
        <taxon>Pezizomycotina</taxon>
        <taxon>Dothideomycetes</taxon>
        <taxon>Pleosporomycetidae</taxon>
        <taxon>Pleosporales</taxon>
        <taxon>Pleosporineae</taxon>
        <taxon>Leptosphaeriaceae</taxon>
        <taxon>Plenodomus</taxon>
        <taxon>Plenodomus lingam/Leptosphaeria maculans species complex</taxon>
    </lineage>
</organism>
<sequence>MIQRHIGVRVCTEKDEIPTPIGLVRKDKKNMPILTIGELFSIYISNSALLLHYPLL</sequence>
<name>E4ZX06_LEPMJ</name>
<protein>
    <submittedName>
        <fullName evidence="2">Predicted protein</fullName>
    </submittedName>
</protein>
<dbReference type="HOGENOM" id="CLU_3106833_0_0_1"/>
<accession>E4ZX06</accession>
<keyword evidence="1" id="KW-0472">Membrane</keyword>
<evidence type="ECO:0000313" key="3">
    <source>
        <dbReference type="Proteomes" id="UP000002668"/>
    </source>
</evidence>
<feature type="transmembrane region" description="Helical" evidence="1">
    <location>
        <begin position="33"/>
        <end position="53"/>
    </location>
</feature>
<dbReference type="Proteomes" id="UP000002668">
    <property type="component" value="Genome"/>
</dbReference>
<keyword evidence="1" id="KW-1133">Transmembrane helix</keyword>
<dbReference type="VEuPathDB" id="FungiDB:LEMA_uP023680.1"/>
<keyword evidence="1" id="KW-0812">Transmembrane</keyword>
<dbReference type="AlphaFoldDB" id="E4ZX06"/>